<dbReference type="Pfam" id="PF00059">
    <property type="entry name" value="Lectin_C"/>
    <property type="match status" value="1"/>
</dbReference>
<organism evidence="2 3">
    <name type="scientific">Acanthocheilonema viteae</name>
    <name type="common">Filarial nematode worm</name>
    <name type="synonym">Dipetalonema viteae</name>
    <dbReference type="NCBI Taxonomy" id="6277"/>
    <lineage>
        <taxon>Eukaryota</taxon>
        <taxon>Metazoa</taxon>
        <taxon>Ecdysozoa</taxon>
        <taxon>Nematoda</taxon>
        <taxon>Chromadorea</taxon>
        <taxon>Rhabditida</taxon>
        <taxon>Spirurina</taxon>
        <taxon>Spiruromorpha</taxon>
        <taxon>Filarioidea</taxon>
        <taxon>Onchocercidae</taxon>
        <taxon>Acanthocheilonema</taxon>
    </lineage>
</organism>
<evidence type="ECO:0000259" key="1">
    <source>
        <dbReference type="PROSITE" id="PS50041"/>
    </source>
</evidence>
<dbReference type="InterPro" id="IPR016187">
    <property type="entry name" value="CTDL_fold"/>
</dbReference>
<dbReference type="EMBL" id="UPTC01000297">
    <property type="protein sequence ID" value="VBB27854.1"/>
    <property type="molecule type" value="Genomic_DNA"/>
</dbReference>
<feature type="domain" description="C-type lectin" evidence="1">
    <location>
        <begin position="35"/>
        <end position="149"/>
    </location>
</feature>
<dbReference type="Proteomes" id="UP000276991">
    <property type="component" value="Unassembled WGS sequence"/>
</dbReference>
<reference evidence="2 3" key="1">
    <citation type="submission" date="2018-08" db="EMBL/GenBank/DDBJ databases">
        <authorList>
            <person name="Laetsch R D."/>
            <person name="Stevens L."/>
            <person name="Kumar S."/>
            <person name="Blaxter L. M."/>
        </authorList>
    </citation>
    <scope>NUCLEOTIDE SEQUENCE [LARGE SCALE GENOMIC DNA]</scope>
</reference>
<dbReference type="STRING" id="6277.A0A498S882"/>
<proteinExistence type="predicted"/>
<accession>A0A498S882</accession>
<sequence length="185" mass="21858">MSFFVPEVMSFFYKYRLFAAALCATCDEGWRFSPHSRKCYKYFPKAMTWTEAEFHCLMQRSHLLSIHNLRENKFAKEIARDGSEVWLGSAKFGKSTKFEWSDKTLFNFNRWKNGQKPVTKSIKPCTKMNVTNGEWFQSCCRVVAAYICQKDPQSPKPHVNKEQNTYDTTGKNFALNQKWRFLLRK</sequence>
<evidence type="ECO:0000313" key="3">
    <source>
        <dbReference type="Proteomes" id="UP000276991"/>
    </source>
</evidence>
<gene>
    <name evidence="2" type="ORF">NAV_LOCUS2684</name>
</gene>
<dbReference type="PANTHER" id="PTHR22803">
    <property type="entry name" value="MANNOSE, PHOSPHOLIPASE, LECTIN RECEPTOR RELATED"/>
    <property type="match status" value="1"/>
</dbReference>
<dbReference type="Gene3D" id="3.10.100.10">
    <property type="entry name" value="Mannose-Binding Protein A, subunit A"/>
    <property type="match status" value="1"/>
</dbReference>
<dbReference type="PROSITE" id="PS50041">
    <property type="entry name" value="C_TYPE_LECTIN_2"/>
    <property type="match status" value="1"/>
</dbReference>
<evidence type="ECO:0000313" key="2">
    <source>
        <dbReference type="EMBL" id="VBB27854.1"/>
    </source>
</evidence>
<dbReference type="SMART" id="SM00034">
    <property type="entry name" value="CLECT"/>
    <property type="match status" value="1"/>
</dbReference>
<dbReference type="OrthoDB" id="5877913at2759"/>
<dbReference type="InterPro" id="IPR050111">
    <property type="entry name" value="C-type_lectin/snaclec_domain"/>
</dbReference>
<dbReference type="CDD" id="cd00037">
    <property type="entry name" value="CLECT"/>
    <property type="match status" value="1"/>
</dbReference>
<protein>
    <recommendedName>
        <fullName evidence="1">C-type lectin domain-containing protein</fullName>
    </recommendedName>
</protein>
<dbReference type="SUPFAM" id="SSF56436">
    <property type="entry name" value="C-type lectin-like"/>
    <property type="match status" value="1"/>
</dbReference>
<keyword evidence="3" id="KW-1185">Reference proteome</keyword>
<dbReference type="AlphaFoldDB" id="A0A498S882"/>
<dbReference type="InterPro" id="IPR001304">
    <property type="entry name" value="C-type_lectin-like"/>
</dbReference>
<dbReference type="InterPro" id="IPR016186">
    <property type="entry name" value="C-type_lectin-like/link_sf"/>
</dbReference>
<name>A0A498S882_ACAVI</name>